<proteinExistence type="predicted"/>
<organism evidence="1 2">
    <name type="scientific">Vermiconidia calcicola</name>
    <dbReference type="NCBI Taxonomy" id="1690605"/>
    <lineage>
        <taxon>Eukaryota</taxon>
        <taxon>Fungi</taxon>
        <taxon>Dikarya</taxon>
        <taxon>Ascomycota</taxon>
        <taxon>Pezizomycotina</taxon>
        <taxon>Dothideomycetes</taxon>
        <taxon>Dothideomycetidae</taxon>
        <taxon>Mycosphaerellales</taxon>
        <taxon>Extremaceae</taxon>
        <taxon>Vermiconidia</taxon>
    </lineage>
</organism>
<accession>A0ACC3MPE3</accession>
<protein>
    <submittedName>
        <fullName evidence="1">Uncharacterized protein</fullName>
    </submittedName>
</protein>
<name>A0ACC3MPE3_9PEZI</name>
<keyword evidence="2" id="KW-1185">Reference proteome</keyword>
<comment type="caution">
    <text evidence="1">The sequence shown here is derived from an EMBL/GenBank/DDBJ whole genome shotgun (WGS) entry which is preliminary data.</text>
</comment>
<reference evidence="1" key="1">
    <citation type="submission" date="2023-07" db="EMBL/GenBank/DDBJ databases">
        <title>Black Yeasts Isolated from many extreme environments.</title>
        <authorList>
            <person name="Coleine C."/>
            <person name="Stajich J.E."/>
            <person name="Selbmann L."/>
        </authorList>
    </citation>
    <scope>NUCLEOTIDE SEQUENCE</scope>
    <source>
        <strain evidence="1">CCFEE 5714</strain>
    </source>
</reference>
<evidence type="ECO:0000313" key="2">
    <source>
        <dbReference type="Proteomes" id="UP001281147"/>
    </source>
</evidence>
<gene>
    <name evidence="1" type="ORF">LTR37_016381</name>
</gene>
<sequence length="230" mass="24804">MGEKIWLKRVLIPLWVIQLIVLLIFSAASAFALYVTTSEQLELDNSVKSVLNAGVAVQLSFSVGTILVDIAEIISVARHTLGPVTNIVIQSIKSLVWTVFFVLAIIAAISGSLTGLSFFLIIILFLTCLGQLIYGAVIVHRKRKGTLYRGNYSLAEGGHGGNTARDDRSGSYTAHPTNAPAYPTYSSKDSYSSPNTSTTQAPYRAYMPAEAPGSYGAPQAYEMQGSNSKY</sequence>
<evidence type="ECO:0000313" key="1">
    <source>
        <dbReference type="EMBL" id="KAK3699512.1"/>
    </source>
</evidence>
<dbReference type="EMBL" id="JAUTXU010000196">
    <property type="protein sequence ID" value="KAK3699512.1"/>
    <property type="molecule type" value="Genomic_DNA"/>
</dbReference>
<dbReference type="Proteomes" id="UP001281147">
    <property type="component" value="Unassembled WGS sequence"/>
</dbReference>